<proteinExistence type="predicted"/>
<reference evidence="1" key="1">
    <citation type="submission" date="2018-02" db="EMBL/GenBank/DDBJ databases">
        <title>Rhizophora mucronata_Transcriptome.</title>
        <authorList>
            <person name="Meera S.P."/>
            <person name="Sreeshan A."/>
            <person name="Augustine A."/>
        </authorList>
    </citation>
    <scope>NUCLEOTIDE SEQUENCE</scope>
    <source>
        <tissue evidence="1">Leaf</tissue>
    </source>
</reference>
<evidence type="ECO:0000313" key="1">
    <source>
        <dbReference type="EMBL" id="MBX36462.1"/>
    </source>
</evidence>
<dbReference type="EMBL" id="GGEC01055978">
    <property type="protein sequence ID" value="MBX36462.1"/>
    <property type="molecule type" value="Transcribed_RNA"/>
</dbReference>
<sequence>MNPMTQYALKRIR</sequence>
<organism evidence="1">
    <name type="scientific">Rhizophora mucronata</name>
    <name type="common">Asiatic mangrove</name>
    <dbReference type="NCBI Taxonomy" id="61149"/>
    <lineage>
        <taxon>Eukaryota</taxon>
        <taxon>Viridiplantae</taxon>
        <taxon>Streptophyta</taxon>
        <taxon>Embryophyta</taxon>
        <taxon>Tracheophyta</taxon>
        <taxon>Spermatophyta</taxon>
        <taxon>Magnoliopsida</taxon>
        <taxon>eudicotyledons</taxon>
        <taxon>Gunneridae</taxon>
        <taxon>Pentapetalae</taxon>
        <taxon>rosids</taxon>
        <taxon>fabids</taxon>
        <taxon>Malpighiales</taxon>
        <taxon>Rhizophoraceae</taxon>
        <taxon>Rhizophora</taxon>
    </lineage>
</organism>
<accession>A0A2P2N1V0</accession>
<protein>
    <submittedName>
        <fullName evidence="1">Uncharacterized protein</fullName>
    </submittedName>
</protein>
<name>A0A2P2N1V0_RHIMU</name>